<reference evidence="1 2" key="1">
    <citation type="journal article" date="2009" name="PLoS Genet.">
        <title>The complete genome and proteome of Laribacter hongkongensis reveal potential mechanisms for adaptations to different temperatures and habitats.</title>
        <authorList>
            <person name="Woo P.C."/>
            <person name="Lau S.K."/>
            <person name="Tse H."/>
            <person name="Teng J.L."/>
            <person name="Curreem S.O."/>
            <person name="Tsang A.K."/>
            <person name="Fan R.Y."/>
            <person name="Wong G.K."/>
            <person name="Huang Y."/>
            <person name="Loman N.J."/>
            <person name="Snyder L.A."/>
            <person name="Cai J.J."/>
            <person name="Huang J.D."/>
            <person name="Mak W."/>
            <person name="Pallen M.J."/>
            <person name="Lok S."/>
            <person name="Yuen K.Y."/>
        </authorList>
    </citation>
    <scope>NUCLEOTIDE SEQUENCE [LARGE SCALE GENOMIC DNA]</scope>
    <source>
        <strain evidence="1 2">HLHK9</strain>
    </source>
</reference>
<accession>C1D960</accession>
<organism evidence="1 2">
    <name type="scientific">Laribacter hongkongensis (strain HLHK9)</name>
    <dbReference type="NCBI Taxonomy" id="557598"/>
    <lineage>
        <taxon>Bacteria</taxon>
        <taxon>Pseudomonadati</taxon>
        <taxon>Pseudomonadota</taxon>
        <taxon>Betaproteobacteria</taxon>
        <taxon>Neisseriales</taxon>
        <taxon>Aquaspirillaceae</taxon>
        <taxon>Laribacter</taxon>
    </lineage>
</organism>
<protein>
    <submittedName>
        <fullName evidence="1">Uncharacterized protein</fullName>
    </submittedName>
</protein>
<proteinExistence type="predicted"/>
<keyword evidence="2" id="KW-1185">Reference proteome</keyword>
<dbReference type="AlphaFoldDB" id="C1D960"/>
<evidence type="ECO:0000313" key="2">
    <source>
        <dbReference type="Proteomes" id="UP000002010"/>
    </source>
</evidence>
<dbReference type="HOGENOM" id="CLU_3218022_0_0_4"/>
<dbReference type="KEGG" id="lhk:LHK_02016"/>
<dbReference type="EMBL" id="CP001154">
    <property type="protein sequence ID" value="ACO75000.1"/>
    <property type="molecule type" value="Genomic_DNA"/>
</dbReference>
<sequence length="44" mass="4659">MHALAWQEITPGGVAGLQNRIGGASAPWQVRLLFSAAIHGMNCQ</sequence>
<dbReference type="STRING" id="557598.LHK_02016"/>
<name>C1D960_LARHH</name>
<evidence type="ECO:0000313" key="1">
    <source>
        <dbReference type="EMBL" id="ACO75000.1"/>
    </source>
</evidence>
<gene>
    <name evidence="1" type="ordered locus">LHK_02016</name>
</gene>
<dbReference type="Proteomes" id="UP000002010">
    <property type="component" value="Chromosome"/>
</dbReference>